<name>A0A4C1TZJ3_EUMVA</name>
<keyword evidence="2" id="KW-1185">Reference proteome</keyword>
<protein>
    <submittedName>
        <fullName evidence="1">Uncharacterized protein</fullName>
    </submittedName>
</protein>
<accession>A0A4C1TZJ3</accession>
<dbReference type="EMBL" id="BGZK01000105">
    <property type="protein sequence ID" value="GBP19234.1"/>
    <property type="molecule type" value="Genomic_DNA"/>
</dbReference>
<dbReference type="Proteomes" id="UP000299102">
    <property type="component" value="Unassembled WGS sequence"/>
</dbReference>
<proteinExistence type="predicted"/>
<sequence length="124" mass="13604">MKDFVYSTHTDAQACPNLLVGLSLSVFHYEPYGTDVVFDGLHRTNSYAEVISLRHRPLGKLRAVGTPACCLFAFSEAITKSTLTAYPTQPNPQGDSFSGFQRHMPCAHGCAGVRYAHLVAEEIK</sequence>
<gene>
    <name evidence="1" type="ORF">EVAR_11557_1</name>
</gene>
<evidence type="ECO:0000313" key="2">
    <source>
        <dbReference type="Proteomes" id="UP000299102"/>
    </source>
</evidence>
<evidence type="ECO:0000313" key="1">
    <source>
        <dbReference type="EMBL" id="GBP19234.1"/>
    </source>
</evidence>
<reference evidence="1 2" key="1">
    <citation type="journal article" date="2019" name="Commun. Biol.">
        <title>The bagworm genome reveals a unique fibroin gene that provides high tensile strength.</title>
        <authorList>
            <person name="Kono N."/>
            <person name="Nakamura H."/>
            <person name="Ohtoshi R."/>
            <person name="Tomita M."/>
            <person name="Numata K."/>
            <person name="Arakawa K."/>
        </authorList>
    </citation>
    <scope>NUCLEOTIDE SEQUENCE [LARGE SCALE GENOMIC DNA]</scope>
</reference>
<comment type="caution">
    <text evidence="1">The sequence shown here is derived from an EMBL/GenBank/DDBJ whole genome shotgun (WGS) entry which is preliminary data.</text>
</comment>
<dbReference type="AlphaFoldDB" id="A0A4C1TZJ3"/>
<organism evidence="1 2">
    <name type="scientific">Eumeta variegata</name>
    <name type="common">Bagworm moth</name>
    <name type="synonym">Eumeta japonica</name>
    <dbReference type="NCBI Taxonomy" id="151549"/>
    <lineage>
        <taxon>Eukaryota</taxon>
        <taxon>Metazoa</taxon>
        <taxon>Ecdysozoa</taxon>
        <taxon>Arthropoda</taxon>
        <taxon>Hexapoda</taxon>
        <taxon>Insecta</taxon>
        <taxon>Pterygota</taxon>
        <taxon>Neoptera</taxon>
        <taxon>Endopterygota</taxon>
        <taxon>Lepidoptera</taxon>
        <taxon>Glossata</taxon>
        <taxon>Ditrysia</taxon>
        <taxon>Tineoidea</taxon>
        <taxon>Psychidae</taxon>
        <taxon>Oiketicinae</taxon>
        <taxon>Eumeta</taxon>
    </lineage>
</organism>